<evidence type="ECO:0000259" key="5">
    <source>
        <dbReference type="PROSITE" id="PS51891"/>
    </source>
</evidence>
<dbReference type="EMBL" id="JBHTMU010000001">
    <property type="protein sequence ID" value="MFD1340839.1"/>
    <property type="molecule type" value="Genomic_DNA"/>
</dbReference>
<evidence type="ECO:0000256" key="2">
    <source>
        <dbReference type="ARBA" id="ARBA00022723"/>
    </source>
</evidence>
<evidence type="ECO:0000313" key="6">
    <source>
        <dbReference type="EMBL" id="MFD1340839.1"/>
    </source>
</evidence>
<keyword evidence="4" id="KW-0456">Lyase</keyword>
<proteinExistence type="inferred from homology"/>
<protein>
    <submittedName>
        <fullName evidence="6">GFA family protein</fullName>
    </submittedName>
</protein>
<evidence type="ECO:0000256" key="1">
    <source>
        <dbReference type="ARBA" id="ARBA00005495"/>
    </source>
</evidence>
<gene>
    <name evidence="6" type="ORF">ACFQ4E_00220</name>
</gene>
<evidence type="ECO:0000256" key="4">
    <source>
        <dbReference type="ARBA" id="ARBA00023239"/>
    </source>
</evidence>
<comment type="caution">
    <text evidence="6">The sequence shown here is derived from an EMBL/GenBank/DDBJ whole genome shotgun (WGS) entry which is preliminary data.</text>
</comment>
<organism evidence="6 7">
    <name type="scientific">Litorisediminicola beolgyonensis</name>
    <dbReference type="NCBI Taxonomy" id="1173614"/>
    <lineage>
        <taxon>Bacteria</taxon>
        <taxon>Pseudomonadati</taxon>
        <taxon>Pseudomonadota</taxon>
        <taxon>Alphaproteobacteria</taxon>
        <taxon>Rhodobacterales</taxon>
        <taxon>Paracoccaceae</taxon>
        <taxon>Litorisediminicola</taxon>
    </lineage>
</organism>
<dbReference type="Gene3D" id="3.90.1590.10">
    <property type="entry name" value="glutathione-dependent formaldehyde- activating enzyme (gfa)"/>
    <property type="match status" value="1"/>
</dbReference>
<sequence length="148" mass="15899">MSERTGQCLCGAVSFTASDVPSRAGICHCEQCRRWTGSALIGVTVPRAGLTWQGAEHIAEHVSSDWAKRGFCARCGSTLFFQFTGGDPKWAEGTEIPVGLFDDPDGFEIKSEIFIDHKPDSYAFAGEGRTVLTRAEVIEKAPQVGGAS</sequence>
<keyword evidence="2" id="KW-0479">Metal-binding</keyword>
<reference evidence="7" key="1">
    <citation type="journal article" date="2019" name="Int. J. Syst. Evol. Microbiol.">
        <title>The Global Catalogue of Microorganisms (GCM) 10K type strain sequencing project: providing services to taxonomists for standard genome sequencing and annotation.</title>
        <authorList>
            <consortium name="The Broad Institute Genomics Platform"/>
            <consortium name="The Broad Institute Genome Sequencing Center for Infectious Disease"/>
            <person name="Wu L."/>
            <person name="Ma J."/>
        </authorList>
    </citation>
    <scope>NUCLEOTIDE SEQUENCE [LARGE SCALE GENOMIC DNA]</scope>
    <source>
        <strain evidence="7">CCUG 62953</strain>
    </source>
</reference>
<comment type="similarity">
    <text evidence="1">Belongs to the Gfa family.</text>
</comment>
<dbReference type="RefSeq" id="WP_386800901.1">
    <property type="nucleotide sequence ID" value="NZ_JBHTMU010000001.1"/>
</dbReference>
<evidence type="ECO:0000256" key="3">
    <source>
        <dbReference type="ARBA" id="ARBA00022833"/>
    </source>
</evidence>
<dbReference type="Proteomes" id="UP001597135">
    <property type="component" value="Unassembled WGS sequence"/>
</dbReference>
<accession>A0ABW3ZD41</accession>
<dbReference type="Pfam" id="PF04828">
    <property type="entry name" value="GFA"/>
    <property type="match status" value="1"/>
</dbReference>
<dbReference type="PANTHER" id="PTHR33337">
    <property type="entry name" value="GFA DOMAIN-CONTAINING PROTEIN"/>
    <property type="match status" value="1"/>
</dbReference>
<name>A0ABW3ZD41_9RHOB</name>
<dbReference type="InterPro" id="IPR011057">
    <property type="entry name" value="Mss4-like_sf"/>
</dbReference>
<keyword evidence="3" id="KW-0862">Zinc</keyword>
<keyword evidence="7" id="KW-1185">Reference proteome</keyword>
<evidence type="ECO:0000313" key="7">
    <source>
        <dbReference type="Proteomes" id="UP001597135"/>
    </source>
</evidence>
<dbReference type="PANTHER" id="PTHR33337:SF40">
    <property type="entry name" value="CENP-V_GFA DOMAIN-CONTAINING PROTEIN-RELATED"/>
    <property type="match status" value="1"/>
</dbReference>
<dbReference type="InterPro" id="IPR006913">
    <property type="entry name" value="CENP-V/GFA"/>
</dbReference>
<dbReference type="SUPFAM" id="SSF51316">
    <property type="entry name" value="Mss4-like"/>
    <property type="match status" value="1"/>
</dbReference>
<dbReference type="PROSITE" id="PS51891">
    <property type="entry name" value="CENP_V_GFA"/>
    <property type="match status" value="1"/>
</dbReference>
<feature type="domain" description="CENP-V/GFA" evidence="5">
    <location>
        <begin position="4"/>
        <end position="123"/>
    </location>
</feature>